<dbReference type="InterPro" id="IPR026777">
    <property type="entry name" value="PRM1"/>
</dbReference>
<dbReference type="Proteomes" id="UP000277212">
    <property type="component" value="Unassembled WGS sequence"/>
</dbReference>
<evidence type="ECO:0000256" key="4">
    <source>
        <dbReference type="ARBA" id="ARBA00022475"/>
    </source>
</evidence>
<name>A0A3M2RXJ9_9HYPO</name>
<accession>A0A3M2RXJ9</accession>
<dbReference type="EMBL" id="NKUJ01000218">
    <property type="protein sequence ID" value="RMJ10046.1"/>
    <property type="molecule type" value="Genomic_DNA"/>
</dbReference>
<gene>
    <name evidence="12" type="ORF">CDV36_010333</name>
</gene>
<keyword evidence="8 10" id="KW-0472">Membrane</keyword>
<keyword evidence="6 10" id="KW-0184">Conjugation</keyword>
<evidence type="ECO:0000256" key="1">
    <source>
        <dbReference type="ARBA" id="ARBA00002512"/>
    </source>
</evidence>
<feature type="transmembrane region" description="Helical" evidence="10">
    <location>
        <begin position="499"/>
        <end position="524"/>
    </location>
</feature>
<feature type="compositionally biased region" description="Polar residues" evidence="11">
    <location>
        <begin position="811"/>
        <end position="829"/>
    </location>
</feature>
<dbReference type="PANTHER" id="PTHR31030:SF1">
    <property type="entry name" value="PLASMA MEMBRANE FUSION PROTEIN PRM1"/>
    <property type="match status" value="1"/>
</dbReference>
<keyword evidence="7 10" id="KW-1133">Transmembrane helix</keyword>
<comment type="similarity">
    <text evidence="3 10">Belongs to the PRM1 family.</text>
</comment>
<feature type="compositionally biased region" description="Basic and acidic residues" evidence="11">
    <location>
        <begin position="740"/>
        <end position="754"/>
    </location>
</feature>
<dbReference type="GO" id="GO:0043332">
    <property type="term" value="C:mating projection tip"/>
    <property type="evidence" value="ECO:0007669"/>
    <property type="project" value="UniProtKB-UniRule"/>
</dbReference>
<evidence type="ECO:0000256" key="2">
    <source>
        <dbReference type="ARBA" id="ARBA00004651"/>
    </source>
</evidence>
<evidence type="ECO:0000256" key="6">
    <source>
        <dbReference type="ARBA" id="ARBA00022971"/>
    </source>
</evidence>
<dbReference type="STRING" id="2010991.A0A3M2RXJ9"/>
<comment type="caution">
    <text evidence="12">The sequence shown here is derived from an EMBL/GenBank/DDBJ whole genome shotgun (WGS) entry which is preliminary data.</text>
</comment>
<dbReference type="GO" id="GO:0032220">
    <property type="term" value="P:plasma membrane fusion involved in cytogamy"/>
    <property type="evidence" value="ECO:0007669"/>
    <property type="project" value="TreeGrafter"/>
</dbReference>
<keyword evidence="9" id="KW-0325">Glycoprotein</keyword>
<dbReference type="OrthoDB" id="5356111at2759"/>
<reference evidence="12 13" key="1">
    <citation type="submission" date="2017-06" db="EMBL/GenBank/DDBJ databases">
        <title>Comparative genomic analysis of Ambrosia Fusariam Clade fungi.</title>
        <authorList>
            <person name="Stajich J.E."/>
            <person name="Carrillo J."/>
            <person name="Kijimoto T."/>
            <person name="Eskalen A."/>
            <person name="O'Donnell K."/>
            <person name="Kasson M."/>
        </authorList>
    </citation>
    <scope>NUCLEOTIDE SEQUENCE [LARGE SCALE GENOMIC DNA]</scope>
    <source>
        <strain evidence="12">UCR3666</strain>
    </source>
</reference>
<feature type="transmembrane region" description="Helical" evidence="10">
    <location>
        <begin position="156"/>
        <end position="176"/>
    </location>
</feature>
<feature type="transmembrane region" description="Helical" evidence="10">
    <location>
        <begin position="428"/>
        <end position="447"/>
    </location>
</feature>
<evidence type="ECO:0000313" key="12">
    <source>
        <dbReference type="EMBL" id="RMJ10046.1"/>
    </source>
</evidence>
<sequence>MVRMLVLQPRISDRDVKGNVARIAIVEALEPFTVVESSNYHSDCLNLQGDDQKHDLPRSRKSGFDIVRARIQTCQVAGLLDEIGGCRPLEIFSPGFNMFSSRKQPDDPPVYPAVPDSLRTESIEMTEMRKVQEARADTAPTVTPYLSLRSRLSQIWMNRWTILLLLVLIRVIILIADLNDNVGDARTKALSACTKVEDVGSAMASMPHYLSRGVNEMAASGIEKSVDAMVYMLDLIIVGVQNLIIFYINFLTATYVCLITAMVHGSLDVVANVTEDATKAFNKIIEKVTKEIEDIAGNLEDGINKVTEGIEDSVFGDLIPDIPKVNFTEPIQDLKDFDLNSTTFVSDVRQLEEDLPDFREVQNMTEEAISKPFNFVRQALNETYSNYKFDRDAFPLAQKKQLTFCSENDALNEFFTNLFELIAKAKTIFIVVLVLLAVAAIVPMAWLEIKRWRRQQQHARLIAKNQFDSMDVVYIASRPMTATWGIKVASRFKGKKQILVRWCIAYATSVPALFVLSLAIAGFFSCFCQFLLLRAVRDEVPALADQVGAFADDVVQSLESVSDEWASGANGVIKGLNDDINNDVLGYVTNATDAVNDTLNTFLETMDDGLNTAFKGTILLDPIKTVLHCVIGIKIESVQKGLTWVHDHSQVNFPLFDNNTFSMGAKDSIDGDSDLNTFLASPSSVTTDEVTGAVQAVTDWLHNNLIQDALISTGLLLLYCLVVLIGVVWTLAGMASPDKGRAEGGMRYTGDDRPNASPHIGHRDETNPGGVMHFPRFGSSSGEEDSYRQAPSGGDEKLMSGATGGRPMQVDGNQRSSSYGYLDSTSGKY</sequence>
<comment type="caution">
    <text evidence="10">Lacks conserved residue(s) required for the propagation of feature annotation.</text>
</comment>
<proteinExistence type="inferred from homology"/>
<keyword evidence="13" id="KW-1185">Reference proteome</keyword>
<evidence type="ECO:0000256" key="9">
    <source>
        <dbReference type="ARBA" id="ARBA00023180"/>
    </source>
</evidence>
<evidence type="ECO:0000256" key="8">
    <source>
        <dbReference type="ARBA" id="ARBA00023136"/>
    </source>
</evidence>
<evidence type="ECO:0000256" key="3">
    <source>
        <dbReference type="ARBA" id="ARBA00010780"/>
    </source>
</evidence>
<comment type="subcellular location">
    <subcellularLocation>
        <location evidence="2 10">Cell membrane</location>
        <topology evidence="2 10">Multi-pass membrane protein</topology>
    </subcellularLocation>
</comment>
<feature type="region of interest" description="Disordered" evidence="11">
    <location>
        <begin position="740"/>
        <end position="829"/>
    </location>
</feature>
<feature type="transmembrane region" description="Helical" evidence="10">
    <location>
        <begin position="709"/>
        <end position="732"/>
    </location>
</feature>
<keyword evidence="4 10" id="KW-1003">Cell membrane</keyword>
<evidence type="ECO:0000256" key="7">
    <source>
        <dbReference type="ARBA" id="ARBA00022989"/>
    </source>
</evidence>
<dbReference type="AlphaFoldDB" id="A0A3M2RXJ9"/>
<evidence type="ECO:0000313" key="13">
    <source>
        <dbReference type="Proteomes" id="UP000277212"/>
    </source>
</evidence>
<evidence type="ECO:0000256" key="11">
    <source>
        <dbReference type="SAM" id="MobiDB-lite"/>
    </source>
</evidence>
<dbReference type="GO" id="GO:0005886">
    <property type="term" value="C:plasma membrane"/>
    <property type="evidence" value="ECO:0007669"/>
    <property type="project" value="UniProtKB-SubCell"/>
</dbReference>
<comment type="function">
    <text evidence="1 10">Involved in cell fusion during mating by stabilizing the plasma membrane fusion event.</text>
</comment>
<dbReference type="PANTHER" id="PTHR31030">
    <property type="entry name" value="PLASMA MEMBRANE FUSION PROTEIN PRM1"/>
    <property type="match status" value="1"/>
</dbReference>
<evidence type="ECO:0000256" key="10">
    <source>
        <dbReference type="RuleBase" id="RU366035"/>
    </source>
</evidence>
<evidence type="ECO:0000256" key="5">
    <source>
        <dbReference type="ARBA" id="ARBA00022692"/>
    </source>
</evidence>
<protein>
    <recommendedName>
        <fullName evidence="10">Plasma membrane fusion protein PRM1</fullName>
    </recommendedName>
</protein>
<organism evidence="12 13">
    <name type="scientific">Fusarium kuroshium</name>
    <dbReference type="NCBI Taxonomy" id="2010991"/>
    <lineage>
        <taxon>Eukaryota</taxon>
        <taxon>Fungi</taxon>
        <taxon>Dikarya</taxon>
        <taxon>Ascomycota</taxon>
        <taxon>Pezizomycotina</taxon>
        <taxon>Sordariomycetes</taxon>
        <taxon>Hypocreomycetidae</taxon>
        <taxon>Hypocreales</taxon>
        <taxon>Nectriaceae</taxon>
        <taxon>Fusarium</taxon>
        <taxon>Fusarium solani species complex</taxon>
    </lineage>
</organism>
<keyword evidence="5 10" id="KW-0812">Transmembrane</keyword>